<reference evidence="4 5" key="1">
    <citation type="submission" date="2021-12" db="EMBL/GenBank/DDBJ databases">
        <title>Discovery of the Pendulisporaceae a myxobacterial family with distinct sporulation behavior and unique specialized metabolism.</title>
        <authorList>
            <person name="Garcia R."/>
            <person name="Popoff A."/>
            <person name="Bader C.D."/>
            <person name="Loehr J."/>
            <person name="Walesch S."/>
            <person name="Walt C."/>
            <person name="Boldt J."/>
            <person name="Bunk B."/>
            <person name="Haeckl F.J.F.P.J."/>
            <person name="Gunesch A.P."/>
            <person name="Birkelbach J."/>
            <person name="Nuebel U."/>
            <person name="Pietschmann T."/>
            <person name="Bach T."/>
            <person name="Mueller R."/>
        </authorList>
    </citation>
    <scope>NUCLEOTIDE SEQUENCE [LARGE SCALE GENOMIC DNA]</scope>
    <source>
        <strain evidence="4 5">MSr11954</strain>
    </source>
</reference>
<protein>
    <recommendedName>
        <fullName evidence="3">VWFA domain-containing protein</fullName>
    </recommendedName>
</protein>
<feature type="compositionally biased region" description="Gly residues" evidence="1">
    <location>
        <begin position="44"/>
        <end position="55"/>
    </location>
</feature>
<proteinExistence type="predicted"/>
<evidence type="ECO:0000256" key="1">
    <source>
        <dbReference type="SAM" id="MobiDB-lite"/>
    </source>
</evidence>
<evidence type="ECO:0000313" key="4">
    <source>
        <dbReference type="EMBL" id="WXB19037.1"/>
    </source>
</evidence>
<dbReference type="RefSeq" id="WP_394828660.1">
    <property type="nucleotide sequence ID" value="NZ_CP089984.1"/>
</dbReference>
<dbReference type="SUPFAM" id="SSF53300">
    <property type="entry name" value="vWA-like"/>
    <property type="match status" value="1"/>
</dbReference>
<accession>A0ABZ2M958</accession>
<feature type="domain" description="VWFA" evidence="3">
    <location>
        <begin position="80"/>
        <end position="340"/>
    </location>
</feature>
<feature type="signal peptide" evidence="2">
    <location>
        <begin position="1"/>
        <end position="21"/>
    </location>
</feature>
<dbReference type="InterPro" id="IPR002035">
    <property type="entry name" value="VWF_A"/>
</dbReference>
<organism evidence="4 5">
    <name type="scientific">Pendulispora albinea</name>
    <dbReference type="NCBI Taxonomy" id="2741071"/>
    <lineage>
        <taxon>Bacteria</taxon>
        <taxon>Pseudomonadati</taxon>
        <taxon>Myxococcota</taxon>
        <taxon>Myxococcia</taxon>
        <taxon>Myxococcales</taxon>
        <taxon>Sorangiineae</taxon>
        <taxon>Pendulisporaceae</taxon>
        <taxon>Pendulispora</taxon>
    </lineage>
</organism>
<dbReference type="Gene3D" id="3.40.50.410">
    <property type="entry name" value="von Willebrand factor, type A domain"/>
    <property type="match status" value="1"/>
</dbReference>
<gene>
    <name evidence="4" type="ORF">LZC94_17585</name>
</gene>
<name>A0ABZ2M958_9BACT</name>
<feature type="chain" id="PRO_5047511287" description="VWFA domain-containing protein" evidence="2">
    <location>
        <begin position="22"/>
        <end position="430"/>
    </location>
</feature>
<sequence length="430" mass="45116">MMRRIGILFMGISLAGWIHLAGCGDSGSGFDDGKDPNSKPDGSDPGGDFPGGGGRDASIGGGNLAACATGESGTARAPIYMDIVLDGSQSMDGHGEPSTAVPCDPPVNPVPKTCYLKDRRETDPEFTSRQTGKKWIAARGALKAYFNGITPGPKLGVGLYLFSSTVANDKRNVPIASVTPTQRDALWGTIKPEIWPDNGTPLLRSVNAGISNLENFNPASASLEGGGKRVLLLMTDGIPQPDDPPASEKEQQDVITAVDNAYKTKNITTFVVGIGDPTDRPLVYNETFLSKVASVGGAAPPGCTPEWDGANPGATKSCHYQVTPGTKSADQIQGELTSQINDIAQRVQSCELQLTMKDAKNLNPNLVNVLYKPSAGQETQLPKDNANGWSLDTPPSKVTLNGNACANLKADPKATVRVIIGCNTGDIVIK</sequence>
<keyword evidence="2" id="KW-0732">Signal</keyword>
<dbReference type="InterPro" id="IPR036465">
    <property type="entry name" value="vWFA_dom_sf"/>
</dbReference>
<dbReference type="PROSITE" id="PS50234">
    <property type="entry name" value="VWFA"/>
    <property type="match status" value="1"/>
</dbReference>
<evidence type="ECO:0000313" key="5">
    <source>
        <dbReference type="Proteomes" id="UP001370348"/>
    </source>
</evidence>
<dbReference type="Proteomes" id="UP001370348">
    <property type="component" value="Chromosome"/>
</dbReference>
<feature type="region of interest" description="Disordered" evidence="1">
    <location>
        <begin position="29"/>
        <end position="55"/>
    </location>
</feature>
<dbReference type="CDD" id="cd00198">
    <property type="entry name" value="vWFA"/>
    <property type="match status" value="1"/>
</dbReference>
<feature type="compositionally biased region" description="Basic and acidic residues" evidence="1">
    <location>
        <begin position="31"/>
        <end position="42"/>
    </location>
</feature>
<dbReference type="EMBL" id="CP089984">
    <property type="protein sequence ID" value="WXB19037.1"/>
    <property type="molecule type" value="Genomic_DNA"/>
</dbReference>
<evidence type="ECO:0000256" key="2">
    <source>
        <dbReference type="SAM" id="SignalP"/>
    </source>
</evidence>
<keyword evidence="5" id="KW-1185">Reference proteome</keyword>
<evidence type="ECO:0000259" key="3">
    <source>
        <dbReference type="PROSITE" id="PS50234"/>
    </source>
</evidence>